<keyword evidence="3 10" id="KW-0597">Phosphoprotein</keyword>
<dbReference type="KEGG" id="vhy:G7082_05990"/>
<keyword evidence="5 9" id="KW-0805">Transcription regulation</keyword>
<dbReference type="InterPro" id="IPR051271">
    <property type="entry name" value="2C-system_Tx_regulators"/>
</dbReference>
<reference evidence="12 13" key="1">
    <citation type="submission" date="2020-03" db="EMBL/GenBank/DDBJ databases">
        <title>Vagococcus sp. nov., isolated from beetles.</title>
        <authorList>
            <person name="Hyun D.-W."/>
            <person name="Bae J.-W."/>
        </authorList>
    </citation>
    <scope>NUCLEOTIDE SEQUENCE [LARGE SCALE GENOMIC DNA]</scope>
    <source>
        <strain evidence="12 13">HDW17B</strain>
    </source>
</reference>
<evidence type="ECO:0000256" key="3">
    <source>
        <dbReference type="ARBA" id="ARBA00022553"/>
    </source>
</evidence>
<evidence type="ECO:0000256" key="2">
    <source>
        <dbReference type="ARBA" id="ARBA00022490"/>
    </source>
</evidence>
<accession>A0A6G8ASQ3</accession>
<evidence type="ECO:0000313" key="12">
    <source>
        <dbReference type="EMBL" id="QIL48094.1"/>
    </source>
</evidence>
<feature type="modified residue" description="4-aspartylphosphate" evidence="10">
    <location>
        <position position="54"/>
    </location>
</feature>
<gene>
    <name evidence="12" type="ORF">G7082_05990</name>
</gene>
<dbReference type="EMBL" id="CP049887">
    <property type="protein sequence ID" value="QIL48094.1"/>
    <property type="molecule type" value="Genomic_DNA"/>
</dbReference>
<dbReference type="SMART" id="SM00448">
    <property type="entry name" value="REC"/>
    <property type="match status" value="1"/>
</dbReference>
<proteinExistence type="predicted"/>
<evidence type="ECO:0000256" key="10">
    <source>
        <dbReference type="PROSITE-ProRule" id="PRU00169"/>
    </source>
</evidence>
<organism evidence="12 13">
    <name type="scientific">Vagococcus hydrophili</name>
    <dbReference type="NCBI Taxonomy" id="2714947"/>
    <lineage>
        <taxon>Bacteria</taxon>
        <taxon>Bacillati</taxon>
        <taxon>Bacillota</taxon>
        <taxon>Bacilli</taxon>
        <taxon>Lactobacillales</taxon>
        <taxon>Enterococcaceae</taxon>
        <taxon>Vagococcus</taxon>
    </lineage>
</organism>
<evidence type="ECO:0000256" key="9">
    <source>
        <dbReference type="PIRNR" id="PIRNR006171"/>
    </source>
</evidence>
<name>A0A6G8ASQ3_9ENTE</name>
<dbReference type="AlphaFoldDB" id="A0A6G8ASQ3"/>
<evidence type="ECO:0000313" key="13">
    <source>
        <dbReference type="Proteomes" id="UP000501747"/>
    </source>
</evidence>
<dbReference type="InterPro" id="IPR024187">
    <property type="entry name" value="Sig_transdc_resp-reg_cit/mal"/>
</dbReference>
<keyword evidence="8 9" id="KW-0804">Transcription</keyword>
<dbReference type="PIRSF" id="PIRSF006171">
    <property type="entry name" value="RR_citrat_malat"/>
    <property type="match status" value="1"/>
</dbReference>
<keyword evidence="13" id="KW-1185">Reference proteome</keyword>
<dbReference type="RefSeq" id="WP_166034242.1">
    <property type="nucleotide sequence ID" value="NZ_CP049887.1"/>
</dbReference>
<keyword evidence="7 9" id="KW-0010">Activator</keyword>
<dbReference type="InterPro" id="IPR001789">
    <property type="entry name" value="Sig_transdc_resp-reg_receiver"/>
</dbReference>
<dbReference type="PROSITE" id="PS50110">
    <property type="entry name" value="RESPONSE_REGULATORY"/>
    <property type="match status" value="1"/>
</dbReference>
<dbReference type="GO" id="GO:0000156">
    <property type="term" value="F:phosphorelay response regulator activity"/>
    <property type="evidence" value="ECO:0007669"/>
    <property type="project" value="TreeGrafter"/>
</dbReference>
<dbReference type="GO" id="GO:0003677">
    <property type="term" value="F:DNA binding"/>
    <property type="evidence" value="ECO:0007669"/>
    <property type="project" value="UniProtKB-KW"/>
</dbReference>
<dbReference type="Proteomes" id="UP000501747">
    <property type="component" value="Chromosome"/>
</dbReference>
<evidence type="ECO:0000256" key="8">
    <source>
        <dbReference type="ARBA" id="ARBA00023163"/>
    </source>
</evidence>
<comment type="subcellular location">
    <subcellularLocation>
        <location evidence="1 9">Cytoplasm</location>
    </subcellularLocation>
</comment>
<dbReference type="Pfam" id="PF00072">
    <property type="entry name" value="Response_reg"/>
    <property type="match status" value="1"/>
</dbReference>
<dbReference type="PANTHER" id="PTHR45526">
    <property type="entry name" value="TRANSCRIPTIONAL REGULATORY PROTEIN DPIA"/>
    <property type="match status" value="1"/>
</dbReference>
<evidence type="ECO:0000256" key="7">
    <source>
        <dbReference type="ARBA" id="ARBA00023159"/>
    </source>
</evidence>
<protein>
    <recommendedName>
        <fullName evidence="9">Transcriptional regulatory protein</fullName>
    </recommendedName>
</protein>
<keyword evidence="4 9" id="KW-0902">Two-component regulatory system</keyword>
<dbReference type="PANTHER" id="PTHR45526:SF1">
    <property type="entry name" value="TRANSCRIPTIONAL REGULATORY PROTEIN DCUR-RELATED"/>
    <property type="match status" value="1"/>
</dbReference>
<sequence length="223" mass="25883">MTHILIIEDDPMVQFIHNNYLKKVNPAFNISASSTIAESRNILATEAIDLILLDIHLEDGNGLQLLSDLRKEKRDIDVILITASKEAILVKESLHLGVLDYLIKPFTYDRFEKSLNLYQKKIDQLGQHEMDQDQIDAFLQPKYEEETCDDELEKGLTHETLAFVIKTIKQMDKPFTIQELTDEAKLSHVSIRKYVAYLEKKEQLKSENIYLKVGRPYKVYVWG</sequence>
<dbReference type="GO" id="GO:0005737">
    <property type="term" value="C:cytoplasm"/>
    <property type="evidence" value="ECO:0007669"/>
    <property type="project" value="UniProtKB-SubCell"/>
</dbReference>
<keyword evidence="6 9" id="KW-0238">DNA-binding</keyword>
<dbReference type="SUPFAM" id="SSF52172">
    <property type="entry name" value="CheY-like"/>
    <property type="match status" value="1"/>
</dbReference>
<evidence type="ECO:0000259" key="11">
    <source>
        <dbReference type="PROSITE" id="PS50110"/>
    </source>
</evidence>
<evidence type="ECO:0000256" key="4">
    <source>
        <dbReference type="ARBA" id="ARBA00023012"/>
    </source>
</evidence>
<dbReference type="Gene3D" id="3.40.50.2300">
    <property type="match status" value="1"/>
</dbReference>
<feature type="domain" description="Response regulatory" evidence="11">
    <location>
        <begin position="3"/>
        <end position="119"/>
    </location>
</feature>
<evidence type="ECO:0000256" key="6">
    <source>
        <dbReference type="ARBA" id="ARBA00023125"/>
    </source>
</evidence>
<dbReference type="InterPro" id="IPR011006">
    <property type="entry name" value="CheY-like_superfamily"/>
</dbReference>
<evidence type="ECO:0000256" key="1">
    <source>
        <dbReference type="ARBA" id="ARBA00004496"/>
    </source>
</evidence>
<evidence type="ECO:0000256" key="5">
    <source>
        <dbReference type="ARBA" id="ARBA00023015"/>
    </source>
</evidence>
<dbReference type="GO" id="GO:0003700">
    <property type="term" value="F:DNA-binding transcription factor activity"/>
    <property type="evidence" value="ECO:0007669"/>
    <property type="project" value="InterPro"/>
</dbReference>
<keyword evidence="2 9" id="KW-0963">Cytoplasm</keyword>